<dbReference type="AlphaFoldDB" id="A0A8H7C662"/>
<proteinExistence type="predicted"/>
<dbReference type="Proteomes" id="UP000629468">
    <property type="component" value="Unassembled WGS sequence"/>
</dbReference>
<evidence type="ECO:0000259" key="1">
    <source>
        <dbReference type="Pfam" id="PF05699"/>
    </source>
</evidence>
<feature type="domain" description="HAT C-terminal dimerisation" evidence="1">
    <location>
        <begin position="181"/>
        <end position="260"/>
    </location>
</feature>
<reference evidence="2 3" key="1">
    <citation type="journal article" name="Sci. Rep.">
        <title>Telomere-to-telomere assembled and centromere annotated genomes of the two main subspecies of the button mushroom Agaricus bisporus reveal especially polymorphic chromosome ends.</title>
        <authorList>
            <person name="Sonnenberg A.S.M."/>
            <person name="Sedaghat-Telgerd N."/>
            <person name="Lavrijssen B."/>
            <person name="Ohm R.A."/>
            <person name="Hendrickx P.M."/>
            <person name="Scholtmeijer K."/>
            <person name="Baars J.J.P."/>
            <person name="van Peer A."/>
        </authorList>
    </citation>
    <scope>NUCLEOTIDE SEQUENCE [LARGE SCALE GENOMIC DNA]</scope>
    <source>
        <strain evidence="2 3">H119_p4</strain>
    </source>
</reference>
<dbReference type="SUPFAM" id="SSF53098">
    <property type="entry name" value="Ribonuclease H-like"/>
    <property type="match status" value="1"/>
</dbReference>
<organism evidence="2 3">
    <name type="scientific">Agaricus bisporus var. burnettii</name>
    <dbReference type="NCBI Taxonomy" id="192524"/>
    <lineage>
        <taxon>Eukaryota</taxon>
        <taxon>Fungi</taxon>
        <taxon>Dikarya</taxon>
        <taxon>Basidiomycota</taxon>
        <taxon>Agaricomycotina</taxon>
        <taxon>Agaricomycetes</taxon>
        <taxon>Agaricomycetidae</taxon>
        <taxon>Agaricales</taxon>
        <taxon>Agaricineae</taxon>
        <taxon>Agaricaceae</taxon>
        <taxon>Agaricus</taxon>
    </lineage>
</organism>
<dbReference type="PANTHER" id="PTHR23272">
    <property type="entry name" value="BED FINGER-RELATED"/>
    <property type="match status" value="1"/>
</dbReference>
<sequence length="297" mass="33943">MNDGRSEGGPEMEMSRHNDVLPIVLQSFKEATKFFSRKNESLLSSVIPAMDDINETLETSLKNEKYSPALIHALTLGKQTLNKYYSQTDASELYRIALVLDPRYKVAYMRDAHWPSMWVDTAEDLVRETFETYYAPEQDLVNEDMLPIPSRQTTSQPKNWFDHFKNYAAGSLPTASSSVDELTQYLRDPPEQTTNPLQWWYECQKTYPILSRMARDYLSIPATSVDVERTFSKGGNLLTNRRNRLVGQTVRSLLCLGDWISAGIIMNKDIVRAVSGLPDIEGDDEVEIEAGWDRILK</sequence>
<dbReference type="InterPro" id="IPR008906">
    <property type="entry name" value="HATC_C_dom"/>
</dbReference>
<dbReference type="PANTHER" id="PTHR23272:SF161">
    <property type="entry name" value="ZINC FINGER BED DOMAIN-CONTAINING PROTEIN RICESLEEPER 1-LIKE"/>
    <property type="match status" value="1"/>
</dbReference>
<gene>
    <name evidence="2" type="ORF">Agabi119p4_9283</name>
</gene>
<protein>
    <recommendedName>
        <fullName evidence="1">HAT C-terminal dimerisation domain-containing protein</fullName>
    </recommendedName>
</protein>
<dbReference type="EMBL" id="JABXXO010000012">
    <property type="protein sequence ID" value="KAF7762690.1"/>
    <property type="molecule type" value="Genomic_DNA"/>
</dbReference>
<accession>A0A8H7C662</accession>
<dbReference type="Pfam" id="PF05699">
    <property type="entry name" value="Dimer_Tnp_hAT"/>
    <property type="match status" value="1"/>
</dbReference>
<evidence type="ECO:0000313" key="3">
    <source>
        <dbReference type="Proteomes" id="UP000629468"/>
    </source>
</evidence>
<name>A0A8H7C662_AGABI</name>
<dbReference type="GO" id="GO:0046983">
    <property type="term" value="F:protein dimerization activity"/>
    <property type="evidence" value="ECO:0007669"/>
    <property type="project" value="InterPro"/>
</dbReference>
<comment type="caution">
    <text evidence="2">The sequence shown here is derived from an EMBL/GenBank/DDBJ whole genome shotgun (WGS) entry which is preliminary data.</text>
</comment>
<evidence type="ECO:0000313" key="2">
    <source>
        <dbReference type="EMBL" id="KAF7762690.1"/>
    </source>
</evidence>
<dbReference type="InterPro" id="IPR012337">
    <property type="entry name" value="RNaseH-like_sf"/>
</dbReference>